<dbReference type="InterPro" id="IPR000683">
    <property type="entry name" value="Gfo/Idh/MocA-like_OxRdtase_N"/>
</dbReference>
<dbReference type="Pfam" id="PF01408">
    <property type="entry name" value="GFO_IDH_MocA"/>
    <property type="match status" value="1"/>
</dbReference>
<dbReference type="PANTHER" id="PTHR43377:SF1">
    <property type="entry name" value="BILIVERDIN REDUCTASE A"/>
    <property type="match status" value="1"/>
</dbReference>
<dbReference type="Gene3D" id="3.30.360.10">
    <property type="entry name" value="Dihydrodipicolinate Reductase, domain 2"/>
    <property type="match status" value="1"/>
</dbReference>
<accession>A0A832LVF5</accession>
<feature type="domain" description="Gfo/Idh/MocA-like oxidoreductase N-terminal" evidence="1">
    <location>
        <begin position="6"/>
        <end position="128"/>
    </location>
</feature>
<protein>
    <submittedName>
        <fullName evidence="2">Gfo/Idh/MocA family oxidoreductase</fullName>
    </submittedName>
</protein>
<dbReference type="EMBL" id="DSZU01000014">
    <property type="protein sequence ID" value="HGV54572.1"/>
    <property type="molecule type" value="Genomic_DNA"/>
</dbReference>
<dbReference type="GO" id="GO:0000166">
    <property type="term" value="F:nucleotide binding"/>
    <property type="evidence" value="ECO:0007669"/>
    <property type="project" value="InterPro"/>
</dbReference>
<sequence>MNKSTLKVALIGVGHLGAYHAEKLFYLPEVEVLYLVDLREERLREVEERLKGKGSKVLKLERDYRKVLSEVDAVVVATPTYTHYEIAKEVLLAERPLFLEKPLSTCLPEAEELVELAERKNLPFQVGFVERFHGAVRELLREAKSPLFIEAHRLSGFVERNLDIDVVLDLMIHDLDLVFLLKKGVEIEFLHAVGAPVFTDKPDIVNVRLVFRDGTTCNLTASRISLSRQRKFRVFEKGAYYSVDTLEKSFLIIRPQPEKRDFSIEKKTFPEDDPLRDELKSFLQAVIKGEGVLVSGKEALVSLDFALRIREEVFKNLKRSL</sequence>
<evidence type="ECO:0000259" key="1">
    <source>
        <dbReference type="Pfam" id="PF01408"/>
    </source>
</evidence>
<organism evidence="2">
    <name type="scientific">Caldimicrobium thiodismutans</name>
    <dbReference type="NCBI Taxonomy" id="1653476"/>
    <lineage>
        <taxon>Bacteria</taxon>
        <taxon>Pseudomonadati</taxon>
        <taxon>Thermodesulfobacteriota</taxon>
        <taxon>Thermodesulfobacteria</taxon>
        <taxon>Thermodesulfobacteriales</taxon>
        <taxon>Thermodesulfobacteriaceae</taxon>
        <taxon>Caldimicrobium</taxon>
    </lineage>
</organism>
<dbReference type="SUPFAM" id="SSF55347">
    <property type="entry name" value="Glyceraldehyde-3-phosphate dehydrogenase-like, C-terminal domain"/>
    <property type="match status" value="1"/>
</dbReference>
<dbReference type="SUPFAM" id="SSF51735">
    <property type="entry name" value="NAD(P)-binding Rossmann-fold domains"/>
    <property type="match status" value="1"/>
</dbReference>
<dbReference type="InterPro" id="IPR051450">
    <property type="entry name" value="Gfo/Idh/MocA_Oxidoreductases"/>
</dbReference>
<dbReference type="PANTHER" id="PTHR43377">
    <property type="entry name" value="BILIVERDIN REDUCTASE A"/>
    <property type="match status" value="1"/>
</dbReference>
<evidence type="ECO:0000313" key="2">
    <source>
        <dbReference type="EMBL" id="HGV54572.1"/>
    </source>
</evidence>
<name>A0A832LVF5_9BACT</name>
<dbReference type="AlphaFoldDB" id="A0A832LVF5"/>
<dbReference type="InterPro" id="IPR036291">
    <property type="entry name" value="NAD(P)-bd_dom_sf"/>
</dbReference>
<gene>
    <name evidence="2" type="ORF">ENT73_00600</name>
</gene>
<comment type="caution">
    <text evidence="2">The sequence shown here is derived from an EMBL/GenBank/DDBJ whole genome shotgun (WGS) entry which is preliminary data.</text>
</comment>
<proteinExistence type="predicted"/>
<reference evidence="2" key="1">
    <citation type="journal article" date="2020" name="mSystems">
        <title>Genome- and Community-Level Interaction Insights into Carbon Utilization and Element Cycling Functions of Hydrothermarchaeota in Hydrothermal Sediment.</title>
        <authorList>
            <person name="Zhou Z."/>
            <person name="Liu Y."/>
            <person name="Xu W."/>
            <person name="Pan J."/>
            <person name="Luo Z.H."/>
            <person name="Li M."/>
        </authorList>
    </citation>
    <scope>NUCLEOTIDE SEQUENCE [LARGE SCALE GENOMIC DNA]</scope>
    <source>
        <strain evidence="2">SpSt-605</strain>
    </source>
</reference>
<dbReference type="Gene3D" id="3.40.50.720">
    <property type="entry name" value="NAD(P)-binding Rossmann-like Domain"/>
    <property type="match status" value="1"/>
</dbReference>